<name>A0A923DWN2_9SPHI</name>
<keyword evidence="3" id="KW-1185">Reference proteome</keyword>
<dbReference type="RefSeq" id="WP_182920870.1">
    <property type="nucleotide sequence ID" value="NZ_WNXD01000001.1"/>
</dbReference>
<evidence type="ECO:0000313" key="3">
    <source>
        <dbReference type="Proteomes" id="UP000601055"/>
    </source>
</evidence>
<gene>
    <name evidence="2" type="ORF">GM921_01635</name>
</gene>
<organism evidence="2 3">
    <name type="scientific">Pedobacter planticolens</name>
    <dbReference type="NCBI Taxonomy" id="2679964"/>
    <lineage>
        <taxon>Bacteria</taxon>
        <taxon>Pseudomonadati</taxon>
        <taxon>Bacteroidota</taxon>
        <taxon>Sphingobacteriia</taxon>
        <taxon>Sphingobacteriales</taxon>
        <taxon>Sphingobacteriaceae</taxon>
        <taxon>Pedobacter</taxon>
    </lineage>
</organism>
<dbReference type="AlphaFoldDB" id="A0A923DWN2"/>
<sequence length="256" mass="27971">MKKLILSIIFTLSAVFAFAQVTFSPATFTSEDEVTITLDISGTAMAGQNDVYIWAFSNDGVGGGKDALTNGQWGSSSESAKMTKIATNKFTFKFTGTTLFGQSPAELINFGFLGKSKDGTKQTQDFKPYKFDPLVFTPSQFRIFPAKQDFTDMSTVYFHQDLATDQNLQRMFDVKVNLTFYNDAGGLVATRTALVAVKESSTLYSYSFIPEKLITLPAGTKLGKFTYQFTGSIKDATGANVATAGPVNEVIYTIFN</sequence>
<feature type="signal peptide" evidence="1">
    <location>
        <begin position="1"/>
        <end position="19"/>
    </location>
</feature>
<proteinExistence type="predicted"/>
<dbReference type="EMBL" id="WNXD01000001">
    <property type="protein sequence ID" value="MBB2144173.1"/>
    <property type="molecule type" value="Genomic_DNA"/>
</dbReference>
<reference evidence="2" key="1">
    <citation type="submission" date="2019-11" db="EMBL/GenBank/DDBJ databases">
        <title>Description of Pedobacter sp. LMG 31464T.</title>
        <authorList>
            <person name="Carlier A."/>
            <person name="Qi S."/>
            <person name="Vandamme P."/>
        </authorList>
    </citation>
    <scope>NUCLEOTIDE SEQUENCE</scope>
    <source>
        <strain evidence="2">LMG 31464</strain>
    </source>
</reference>
<feature type="chain" id="PRO_5037341419" evidence="1">
    <location>
        <begin position="20"/>
        <end position="256"/>
    </location>
</feature>
<evidence type="ECO:0000313" key="2">
    <source>
        <dbReference type="EMBL" id="MBB2144173.1"/>
    </source>
</evidence>
<evidence type="ECO:0000256" key="1">
    <source>
        <dbReference type="SAM" id="SignalP"/>
    </source>
</evidence>
<dbReference type="Proteomes" id="UP000601055">
    <property type="component" value="Unassembled WGS sequence"/>
</dbReference>
<accession>A0A923DWN2</accession>
<protein>
    <submittedName>
        <fullName evidence="2">Uncharacterized protein</fullName>
    </submittedName>
</protein>
<comment type="caution">
    <text evidence="2">The sequence shown here is derived from an EMBL/GenBank/DDBJ whole genome shotgun (WGS) entry which is preliminary data.</text>
</comment>
<keyword evidence="1" id="KW-0732">Signal</keyword>